<feature type="domain" description="ThuA-like" evidence="2">
    <location>
        <begin position="36"/>
        <end position="261"/>
    </location>
</feature>
<dbReference type="PANTHER" id="PTHR40469:SF2">
    <property type="entry name" value="GALACTOSE-BINDING DOMAIN-LIKE SUPERFAMILY PROTEIN"/>
    <property type="match status" value="1"/>
</dbReference>
<dbReference type="Proteomes" id="UP001597116">
    <property type="component" value="Unassembled WGS sequence"/>
</dbReference>
<organism evidence="3 4">
    <name type="scientific">Larkinella insperata</name>
    <dbReference type="NCBI Taxonomy" id="332158"/>
    <lineage>
        <taxon>Bacteria</taxon>
        <taxon>Pseudomonadati</taxon>
        <taxon>Bacteroidota</taxon>
        <taxon>Cytophagia</taxon>
        <taxon>Cytophagales</taxon>
        <taxon>Spirosomataceae</taxon>
        <taxon>Larkinella</taxon>
    </lineage>
</organism>
<sequence>MYVKKSHFIHSVICCLLAFTLLSNTAWSQNKKPAFRVLAMAEKDGGIHAPFVAAAKTWLQKLAAEENFTLDYIENTEPINDAFLATYQVFIQLNYPPYMWTDTAKAAFEKYIREGKGGGWVGFHHATLLGEFDGYPMWPWFSEFMGGIRYKNYIPGFAKATVHVEAKAHPVLKGIPPTFEVEKEEWYTYNKNPRPNVKVLATVDESTYEPDSDIKMGGDHPVIWSNERMKARNIYIFMGHHPDLFQNEAFQTIFRNAIRWASGRKETALR</sequence>
<dbReference type="SUPFAM" id="SSF52317">
    <property type="entry name" value="Class I glutamine amidotransferase-like"/>
    <property type="match status" value="1"/>
</dbReference>
<dbReference type="Gene3D" id="3.40.50.880">
    <property type="match status" value="1"/>
</dbReference>
<feature type="signal peptide" evidence="1">
    <location>
        <begin position="1"/>
        <end position="28"/>
    </location>
</feature>
<accession>A0ABW3QJB5</accession>
<dbReference type="InterPro" id="IPR029062">
    <property type="entry name" value="Class_I_gatase-like"/>
</dbReference>
<dbReference type="RefSeq" id="WP_265993754.1">
    <property type="nucleotide sequence ID" value="NZ_CP110973.1"/>
</dbReference>
<dbReference type="EMBL" id="JBHTLP010000023">
    <property type="protein sequence ID" value="MFD1144685.1"/>
    <property type="molecule type" value="Genomic_DNA"/>
</dbReference>
<evidence type="ECO:0000313" key="4">
    <source>
        <dbReference type="Proteomes" id="UP001597116"/>
    </source>
</evidence>
<comment type="caution">
    <text evidence="3">The sequence shown here is derived from an EMBL/GenBank/DDBJ whole genome shotgun (WGS) entry which is preliminary data.</text>
</comment>
<keyword evidence="4" id="KW-1185">Reference proteome</keyword>
<dbReference type="PANTHER" id="PTHR40469">
    <property type="entry name" value="SECRETED GLYCOSYL HYDROLASE"/>
    <property type="match status" value="1"/>
</dbReference>
<evidence type="ECO:0000313" key="3">
    <source>
        <dbReference type="EMBL" id="MFD1144685.1"/>
    </source>
</evidence>
<dbReference type="Pfam" id="PF06283">
    <property type="entry name" value="ThuA"/>
    <property type="match status" value="1"/>
</dbReference>
<name>A0ABW3QJB5_9BACT</name>
<protein>
    <submittedName>
        <fullName evidence="3">ThuA domain-containing protein</fullName>
    </submittedName>
</protein>
<reference evidence="4" key="1">
    <citation type="journal article" date="2019" name="Int. J. Syst. Evol. Microbiol.">
        <title>The Global Catalogue of Microorganisms (GCM) 10K type strain sequencing project: providing services to taxonomists for standard genome sequencing and annotation.</title>
        <authorList>
            <consortium name="The Broad Institute Genomics Platform"/>
            <consortium name="The Broad Institute Genome Sequencing Center for Infectious Disease"/>
            <person name="Wu L."/>
            <person name="Ma J."/>
        </authorList>
    </citation>
    <scope>NUCLEOTIDE SEQUENCE [LARGE SCALE GENOMIC DNA]</scope>
    <source>
        <strain evidence="4">CCUG 55608</strain>
    </source>
</reference>
<feature type="chain" id="PRO_5046204235" evidence="1">
    <location>
        <begin position="29"/>
        <end position="270"/>
    </location>
</feature>
<keyword evidence="1" id="KW-0732">Signal</keyword>
<proteinExistence type="predicted"/>
<dbReference type="InterPro" id="IPR029010">
    <property type="entry name" value="ThuA-like"/>
</dbReference>
<gene>
    <name evidence="3" type="ORF">ACFQ4C_26390</name>
</gene>
<evidence type="ECO:0000259" key="2">
    <source>
        <dbReference type="Pfam" id="PF06283"/>
    </source>
</evidence>
<evidence type="ECO:0000256" key="1">
    <source>
        <dbReference type="SAM" id="SignalP"/>
    </source>
</evidence>